<evidence type="ECO:0000313" key="2">
    <source>
        <dbReference type="Proteomes" id="UP001372338"/>
    </source>
</evidence>
<dbReference type="Proteomes" id="UP001372338">
    <property type="component" value="Unassembled WGS sequence"/>
</dbReference>
<dbReference type="EMBL" id="JAYWIO010000006">
    <property type="protein sequence ID" value="KAK7255870.1"/>
    <property type="molecule type" value="Genomic_DNA"/>
</dbReference>
<evidence type="ECO:0000313" key="1">
    <source>
        <dbReference type="EMBL" id="KAK7255870.1"/>
    </source>
</evidence>
<keyword evidence="2" id="KW-1185">Reference proteome</keyword>
<protein>
    <submittedName>
        <fullName evidence="1">Uncharacterized protein</fullName>
    </submittedName>
</protein>
<sequence>MIKGTITNFVAKFARMEQCDRRACGNKKGNARGLGGVRKSRRYVWKGTNVTSWSAHIVKEKLKFQPSNKMETLKKYKLRKIKI</sequence>
<organism evidence="1 2">
    <name type="scientific">Crotalaria pallida</name>
    <name type="common">Smooth rattlebox</name>
    <name type="synonym">Crotalaria striata</name>
    <dbReference type="NCBI Taxonomy" id="3830"/>
    <lineage>
        <taxon>Eukaryota</taxon>
        <taxon>Viridiplantae</taxon>
        <taxon>Streptophyta</taxon>
        <taxon>Embryophyta</taxon>
        <taxon>Tracheophyta</taxon>
        <taxon>Spermatophyta</taxon>
        <taxon>Magnoliopsida</taxon>
        <taxon>eudicotyledons</taxon>
        <taxon>Gunneridae</taxon>
        <taxon>Pentapetalae</taxon>
        <taxon>rosids</taxon>
        <taxon>fabids</taxon>
        <taxon>Fabales</taxon>
        <taxon>Fabaceae</taxon>
        <taxon>Papilionoideae</taxon>
        <taxon>50 kb inversion clade</taxon>
        <taxon>genistoids sensu lato</taxon>
        <taxon>core genistoids</taxon>
        <taxon>Crotalarieae</taxon>
        <taxon>Crotalaria</taxon>
    </lineage>
</organism>
<dbReference type="AlphaFoldDB" id="A0AAN9EJI4"/>
<proteinExistence type="predicted"/>
<reference evidence="1 2" key="1">
    <citation type="submission" date="2024-01" db="EMBL/GenBank/DDBJ databases">
        <title>The genomes of 5 underutilized Papilionoideae crops provide insights into root nodulation and disease resistanc.</title>
        <authorList>
            <person name="Yuan L."/>
        </authorList>
    </citation>
    <scope>NUCLEOTIDE SEQUENCE [LARGE SCALE GENOMIC DNA]</scope>
    <source>
        <strain evidence="1">ZHUSHIDOU_FW_LH</strain>
        <tissue evidence="1">Leaf</tissue>
    </source>
</reference>
<gene>
    <name evidence="1" type="ORF">RIF29_29295</name>
</gene>
<name>A0AAN9EJI4_CROPI</name>
<comment type="caution">
    <text evidence="1">The sequence shown here is derived from an EMBL/GenBank/DDBJ whole genome shotgun (WGS) entry which is preliminary data.</text>
</comment>
<accession>A0AAN9EJI4</accession>